<dbReference type="InterPro" id="IPR000253">
    <property type="entry name" value="FHA_dom"/>
</dbReference>
<dbReference type="SMART" id="SM00240">
    <property type="entry name" value="FHA"/>
    <property type="match status" value="1"/>
</dbReference>
<evidence type="ECO:0000313" key="2">
    <source>
        <dbReference type="Proteomes" id="UP000066624"/>
    </source>
</evidence>
<reference evidence="1 2" key="1">
    <citation type="submission" date="2015-07" db="EMBL/GenBank/DDBJ databases">
        <authorList>
            <person name="Noorani M."/>
        </authorList>
    </citation>
    <scope>NUCLEOTIDE SEQUENCE [LARGE SCALE GENOMIC DNA]</scope>
    <source>
        <strain evidence="1 2">KCTC 42284</strain>
    </source>
</reference>
<dbReference type="STRING" id="1579979.WM2015_1788"/>
<dbReference type="InterPro" id="IPR035919">
    <property type="entry name" value="EAL_sf"/>
</dbReference>
<proteinExistence type="predicted"/>
<keyword evidence="2" id="KW-1185">Reference proteome</keyword>
<dbReference type="AlphaFoldDB" id="A0A0K0XWV9"/>
<evidence type="ECO:0000313" key="1">
    <source>
        <dbReference type="EMBL" id="AKS42155.1"/>
    </source>
</evidence>
<dbReference type="PROSITE" id="PS50006">
    <property type="entry name" value="FHA_DOMAIN"/>
    <property type="match status" value="1"/>
</dbReference>
<dbReference type="PANTHER" id="PTHR23308">
    <property type="entry name" value="NUCLEAR INHIBITOR OF PROTEIN PHOSPHATASE-1"/>
    <property type="match status" value="1"/>
</dbReference>
<dbReference type="SUPFAM" id="SSF49879">
    <property type="entry name" value="SMAD/FHA domain"/>
    <property type="match status" value="1"/>
</dbReference>
<dbReference type="Gene3D" id="2.60.200.20">
    <property type="match status" value="1"/>
</dbReference>
<accession>A0A0K0XWV9</accession>
<dbReference type="Proteomes" id="UP000066624">
    <property type="component" value="Chromosome"/>
</dbReference>
<organism evidence="1 2">
    <name type="scientific">Wenzhouxiangella marina</name>
    <dbReference type="NCBI Taxonomy" id="1579979"/>
    <lineage>
        <taxon>Bacteria</taxon>
        <taxon>Pseudomonadati</taxon>
        <taxon>Pseudomonadota</taxon>
        <taxon>Gammaproteobacteria</taxon>
        <taxon>Chromatiales</taxon>
        <taxon>Wenzhouxiangellaceae</taxon>
        <taxon>Wenzhouxiangella</taxon>
    </lineage>
</organism>
<dbReference type="Gene3D" id="3.20.20.450">
    <property type="entry name" value="EAL domain"/>
    <property type="match status" value="1"/>
</dbReference>
<dbReference type="InterPro" id="IPR050923">
    <property type="entry name" value="Cell_Proc_Reg/RNA_Proc"/>
</dbReference>
<sequence>MSEQNLYLEPGEGDLPDAPSYPLDPLPCTVGRSPKCALQLEFDRISREHCRFEYDGREVTVTDLDSTNGTFVNHQRIDAPTPIRNGDIIHLGNHPFVVRQRQTSGETRPHAPLSQRQSSNDTIIGFTALPTGFPVQAPEFFEMLNDEQLTGMAEPIMSSGGTPMALSLRGRSAHPRLAADSNTLFRLAEDLGEEVRLAQMVRRICLEQADQAGLQSTLLLQVHPAECEELDLLVDEWLDLAGRYRHLALACELPLKAFQNPSDVGDIRRHLNARDIEVCGVALGLDAGQLAAFNGQLDYLRVSALQGPERIPALTEAIGPFVRILVEQVNEAELIKAFSDAGASLFQGPAIGKAEPIQS</sequence>
<dbReference type="Pfam" id="PF00498">
    <property type="entry name" value="FHA"/>
    <property type="match status" value="1"/>
</dbReference>
<gene>
    <name evidence="1" type="ORF">WM2015_1788</name>
</gene>
<dbReference type="CDD" id="cd00060">
    <property type="entry name" value="FHA"/>
    <property type="match status" value="1"/>
</dbReference>
<dbReference type="RefSeq" id="WP_049725738.1">
    <property type="nucleotide sequence ID" value="NZ_CP012154.1"/>
</dbReference>
<protein>
    <submittedName>
        <fullName evidence="1">Uncharacterized protein</fullName>
    </submittedName>
</protein>
<name>A0A0K0XWV9_9GAMM</name>
<dbReference type="KEGG" id="wma:WM2015_1788"/>
<dbReference type="InterPro" id="IPR008984">
    <property type="entry name" value="SMAD_FHA_dom_sf"/>
</dbReference>
<dbReference type="EMBL" id="CP012154">
    <property type="protein sequence ID" value="AKS42155.1"/>
    <property type="molecule type" value="Genomic_DNA"/>
</dbReference>